<feature type="transmembrane region" description="Helical" evidence="1">
    <location>
        <begin position="76"/>
        <end position="94"/>
    </location>
</feature>
<keyword evidence="1" id="KW-1133">Transmembrane helix</keyword>
<evidence type="ECO:0000313" key="2">
    <source>
        <dbReference type="EMBL" id="CDW29231.1"/>
    </source>
</evidence>
<sequence>MSILDEFWSLPSLGIENIYLTFIVVSLGLFDVLQESINLDLQAFHTLSSSLYKILVFLSIDELTLELSIFLNNVRYLGLIGGLFCITLGSFRGARREFPFHFIMLTL</sequence>
<accession>A0A0K2TV13</accession>
<organism evidence="2">
    <name type="scientific">Lepeophtheirus salmonis</name>
    <name type="common">Salmon louse</name>
    <name type="synonym">Caligus salmonis</name>
    <dbReference type="NCBI Taxonomy" id="72036"/>
    <lineage>
        <taxon>Eukaryota</taxon>
        <taxon>Metazoa</taxon>
        <taxon>Ecdysozoa</taxon>
        <taxon>Arthropoda</taxon>
        <taxon>Crustacea</taxon>
        <taxon>Multicrustacea</taxon>
        <taxon>Hexanauplia</taxon>
        <taxon>Copepoda</taxon>
        <taxon>Siphonostomatoida</taxon>
        <taxon>Caligidae</taxon>
        <taxon>Lepeophtheirus</taxon>
    </lineage>
</organism>
<proteinExistence type="predicted"/>
<protein>
    <submittedName>
        <fullName evidence="2">Uncharacterized protein</fullName>
    </submittedName>
</protein>
<name>A0A0K2TV13_LEPSM</name>
<keyword evidence="1" id="KW-0472">Membrane</keyword>
<keyword evidence="1" id="KW-0812">Transmembrane</keyword>
<evidence type="ECO:0000256" key="1">
    <source>
        <dbReference type="SAM" id="Phobius"/>
    </source>
</evidence>
<dbReference type="AlphaFoldDB" id="A0A0K2TV13"/>
<dbReference type="EMBL" id="HACA01011870">
    <property type="protein sequence ID" value="CDW29231.1"/>
    <property type="molecule type" value="Transcribed_RNA"/>
</dbReference>
<reference evidence="2" key="1">
    <citation type="submission" date="2014-05" db="EMBL/GenBank/DDBJ databases">
        <authorList>
            <person name="Chronopoulou M."/>
        </authorList>
    </citation>
    <scope>NUCLEOTIDE SEQUENCE</scope>
    <source>
        <tissue evidence="2">Whole organism</tissue>
    </source>
</reference>
<feature type="transmembrane region" description="Helical" evidence="1">
    <location>
        <begin position="12"/>
        <end position="30"/>
    </location>
</feature>